<name>A0A174FKS7_9ACTN</name>
<evidence type="ECO:0000313" key="2">
    <source>
        <dbReference type="Proteomes" id="UP000095468"/>
    </source>
</evidence>
<dbReference type="Pfam" id="PF03382">
    <property type="entry name" value="DUF285"/>
    <property type="match status" value="2"/>
</dbReference>
<evidence type="ECO:0000313" key="1">
    <source>
        <dbReference type="EMBL" id="CUO50882.1"/>
    </source>
</evidence>
<dbReference type="InterPro" id="IPR005046">
    <property type="entry name" value="DUF285"/>
</dbReference>
<organism evidence="1 2">
    <name type="scientific">Collinsella aerofaciens</name>
    <dbReference type="NCBI Taxonomy" id="74426"/>
    <lineage>
        <taxon>Bacteria</taxon>
        <taxon>Bacillati</taxon>
        <taxon>Actinomycetota</taxon>
        <taxon>Coriobacteriia</taxon>
        <taxon>Coriobacteriales</taxon>
        <taxon>Coriobacteriaceae</taxon>
        <taxon>Collinsella</taxon>
    </lineage>
</organism>
<proteinExistence type="predicted"/>
<dbReference type="InterPro" id="IPR032675">
    <property type="entry name" value="LRR_dom_sf"/>
</dbReference>
<protein>
    <submittedName>
        <fullName evidence="1">Bacterial surface protein 26-residue repeat</fullName>
    </submittedName>
</protein>
<dbReference type="EMBL" id="CYYP01000018">
    <property type="protein sequence ID" value="CUO50882.1"/>
    <property type="molecule type" value="Genomic_DNA"/>
</dbReference>
<dbReference type="AlphaFoldDB" id="A0A174FKS7"/>
<gene>
    <name evidence="1" type="ORF">ERS852381_01726</name>
</gene>
<dbReference type="Proteomes" id="UP000095468">
    <property type="component" value="Unassembled WGS sequence"/>
</dbReference>
<accession>A0A174FKS7</accession>
<reference evidence="1 2" key="1">
    <citation type="submission" date="2015-09" db="EMBL/GenBank/DDBJ databases">
        <authorList>
            <consortium name="Pathogen Informatics"/>
        </authorList>
    </citation>
    <scope>NUCLEOTIDE SEQUENCE [LARGE SCALE GENOMIC DNA]</scope>
    <source>
        <strain evidence="1 2">2789STDY5608823</strain>
    </source>
</reference>
<sequence>MVLIAGPWVSSAITNQFNTVAGTLGNGISKGSWESGGTGGGNGSLTDADIVDPVHGIAFAVYSEDDHSLMFYKRRGVPRVGDMLNSRRVTAVYTGFENGYATATVGNDGKTTAPWWSNRNNIVAVKAIDDGIEIHSLAFCFQYMENCKSFDLAKFDMSNCTNLQHAFAYCGNATSFSISSWDTSSVVEFDSALKNLYKVEEIDISGWSTRKAGDLRLLFSIDCSLKSVKFGPGWKTSDVMDMLGMFSYCKNLNLDCSDWNVPTYANHSDFNHCAPSVILPKAWQ</sequence>
<dbReference type="Gene3D" id="3.80.10.10">
    <property type="entry name" value="Ribonuclease Inhibitor"/>
    <property type="match status" value="1"/>
</dbReference>